<reference evidence="1 2" key="1">
    <citation type="journal article" date="2009" name="J. Bacteriol.">
        <title>Genome sequence of Azotobacter vinelandii, an obligate aerobe specialized to support diverse anaerobic metabolic processes.</title>
        <authorList>
            <person name="Setubal J.C."/>
            <person name="dos Santos P."/>
            <person name="Goldman B.S."/>
            <person name="Ertesvag H."/>
            <person name="Espin G."/>
            <person name="Rubio L.M."/>
            <person name="Valla S."/>
            <person name="Almeida N.F."/>
            <person name="Balasubramanian D."/>
            <person name="Cromes L."/>
            <person name="Curatti L."/>
            <person name="Du Z."/>
            <person name="Godsy E."/>
            <person name="Goodner B."/>
            <person name="Hellner-Burris K."/>
            <person name="Hernandez J.A."/>
            <person name="Houmiel K."/>
            <person name="Imperial J."/>
            <person name="Kennedy C."/>
            <person name="Larson T.J."/>
            <person name="Latreille P."/>
            <person name="Ligon L.S."/>
            <person name="Lu J."/>
            <person name="Maerk M."/>
            <person name="Miller N.M."/>
            <person name="Norton S."/>
            <person name="O'Carroll I.P."/>
            <person name="Paulsen I."/>
            <person name="Raulfs E.C."/>
            <person name="Roemer R."/>
            <person name="Rosser J."/>
            <person name="Segura D."/>
            <person name="Slater S."/>
            <person name="Stricklin S.L."/>
            <person name="Studholme D.J."/>
            <person name="Sun J."/>
            <person name="Viana C.J."/>
            <person name="Wallin E."/>
            <person name="Wang B."/>
            <person name="Wheeler C."/>
            <person name="Zhu H."/>
            <person name="Dean D.R."/>
            <person name="Dixon R."/>
            <person name="Wood D."/>
        </authorList>
    </citation>
    <scope>NUCLEOTIDE SEQUENCE [LARGE SCALE GENOMIC DNA]</scope>
    <source>
        <strain evidence="2">DJ / ATCC BAA-1303</strain>
    </source>
</reference>
<dbReference type="KEGG" id="avn:Avin_04930"/>
<name>C1DJG2_AZOVD</name>
<dbReference type="HOGENOM" id="CLU_3401891_0_0_6"/>
<keyword evidence="2" id="KW-1185">Reference proteome</keyword>
<dbReference type="AlphaFoldDB" id="C1DJG2"/>
<evidence type="ECO:0000313" key="1">
    <source>
        <dbReference type="EMBL" id="ACO76747.1"/>
    </source>
</evidence>
<proteinExistence type="predicted"/>
<sequence>MAEAIRRGGQRVVENAKRFSTLLTQRAVAH</sequence>
<accession>C1DJG2</accession>
<protein>
    <submittedName>
        <fullName evidence="1">Uncharacterized protein</fullName>
    </submittedName>
</protein>
<evidence type="ECO:0000313" key="2">
    <source>
        <dbReference type="Proteomes" id="UP000002424"/>
    </source>
</evidence>
<dbReference type="EnsemblBacteria" id="ACO76747">
    <property type="protein sequence ID" value="ACO76747"/>
    <property type="gene ID" value="Avin_04930"/>
</dbReference>
<dbReference type="EMBL" id="CP001157">
    <property type="protein sequence ID" value="ACO76747.1"/>
    <property type="molecule type" value="Genomic_DNA"/>
</dbReference>
<organism evidence="1 2">
    <name type="scientific">Azotobacter vinelandii (strain DJ / ATCC BAA-1303)</name>
    <dbReference type="NCBI Taxonomy" id="322710"/>
    <lineage>
        <taxon>Bacteria</taxon>
        <taxon>Pseudomonadati</taxon>
        <taxon>Pseudomonadota</taxon>
        <taxon>Gammaproteobacteria</taxon>
        <taxon>Pseudomonadales</taxon>
        <taxon>Pseudomonadaceae</taxon>
        <taxon>Azotobacter</taxon>
    </lineage>
</organism>
<gene>
    <name evidence="1" type="ordered locus">Avin_04930</name>
</gene>
<dbReference type="Proteomes" id="UP000002424">
    <property type="component" value="Chromosome"/>
</dbReference>